<dbReference type="PANTHER" id="PTHR35176">
    <property type="entry name" value="HEME OXYGENASE HI_0854-RELATED"/>
    <property type="match status" value="1"/>
</dbReference>
<accession>A0A285JQJ5</accession>
<dbReference type="InterPro" id="IPR011576">
    <property type="entry name" value="Pyridox_Oxase_N"/>
</dbReference>
<sequence>MSKIPLPQKLIDFLRQPHPAVMATVAADGRPVTVATWYLLEEDGRVLLGLDAKRARLKHLHRDPRVSLTVLAGDDWYSHVSVQGRVVSIADDEGLKDIDRLAVHYTGAPYANRERPRVTVQVEIDTWHAWGDLRE</sequence>
<evidence type="ECO:0000256" key="1">
    <source>
        <dbReference type="ARBA" id="ARBA00023002"/>
    </source>
</evidence>
<evidence type="ECO:0000313" key="4">
    <source>
        <dbReference type="Proteomes" id="UP000219612"/>
    </source>
</evidence>
<protein>
    <submittedName>
        <fullName evidence="3">PPOX class probable F420-dependent enzyme</fullName>
    </submittedName>
</protein>
<dbReference type="GO" id="GO:0016627">
    <property type="term" value="F:oxidoreductase activity, acting on the CH-CH group of donors"/>
    <property type="evidence" value="ECO:0007669"/>
    <property type="project" value="TreeGrafter"/>
</dbReference>
<dbReference type="OrthoDB" id="162914at2"/>
<organism evidence="3 4">
    <name type="scientific">Paractinoplanes atraurantiacus</name>
    <dbReference type="NCBI Taxonomy" id="1036182"/>
    <lineage>
        <taxon>Bacteria</taxon>
        <taxon>Bacillati</taxon>
        <taxon>Actinomycetota</taxon>
        <taxon>Actinomycetes</taxon>
        <taxon>Micromonosporales</taxon>
        <taxon>Micromonosporaceae</taxon>
        <taxon>Paractinoplanes</taxon>
    </lineage>
</organism>
<reference evidence="3 4" key="1">
    <citation type="submission" date="2017-09" db="EMBL/GenBank/DDBJ databases">
        <authorList>
            <person name="Ehlers B."/>
            <person name="Leendertz F.H."/>
        </authorList>
    </citation>
    <scope>NUCLEOTIDE SEQUENCE [LARGE SCALE GENOMIC DNA]</scope>
    <source>
        <strain evidence="3 4">CGMCC 4.6857</strain>
    </source>
</reference>
<dbReference type="Gene3D" id="2.30.110.10">
    <property type="entry name" value="Electron Transport, Fmn-binding Protein, Chain A"/>
    <property type="match status" value="1"/>
</dbReference>
<name>A0A285JQJ5_9ACTN</name>
<dbReference type="Proteomes" id="UP000219612">
    <property type="component" value="Unassembled WGS sequence"/>
</dbReference>
<dbReference type="NCBIfam" id="TIGR03618">
    <property type="entry name" value="Rv1155_F420"/>
    <property type="match status" value="1"/>
</dbReference>
<dbReference type="InterPro" id="IPR012349">
    <property type="entry name" value="Split_barrel_FMN-bd"/>
</dbReference>
<dbReference type="InterPro" id="IPR019920">
    <property type="entry name" value="F420-binding_dom_put"/>
</dbReference>
<proteinExistence type="predicted"/>
<dbReference type="GO" id="GO:0070967">
    <property type="term" value="F:coenzyme F420 binding"/>
    <property type="evidence" value="ECO:0007669"/>
    <property type="project" value="TreeGrafter"/>
</dbReference>
<dbReference type="PANTHER" id="PTHR35176:SF6">
    <property type="entry name" value="HEME OXYGENASE HI_0854-RELATED"/>
    <property type="match status" value="1"/>
</dbReference>
<gene>
    <name evidence="3" type="ORF">SAMN05421748_122146</name>
</gene>
<evidence type="ECO:0000313" key="3">
    <source>
        <dbReference type="EMBL" id="SNY61351.1"/>
    </source>
</evidence>
<dbReference type="InterPro" id="IPR052019">
    <property type="entry name" value="F420H2_bilvrd_red/Heme_oxyg"/>
</dbReference>
<evidence type="ECO:0000259" key="2">
    <source>
        <dbReference type="Pfam" id="PF01243"/>
    </source>
</evidence>
<dbReference type="SUPFAM" id="SSF50475">
    <property type="entry name" value="FMN-binding split barrel"/>
    <property type="match status" value="1"/>
</dbReference>
<keyword evidence="1" id="KW-0560">Oxidoreductase</keyword>
<dbReference type="GO" id="GO:0005829">
    <property type="term" value="C:cytosol"/>
    <property type="evidence" value="ECO:0007669"/>
    <property type="project" value="TreeGrafter"/>
</dbReference>
<keyword evidence="4" id="KW-1185">Reference proteome</keyword>
<dbReference type="AlphaFoldDB" id="A0A285JQJ5"/>
<dbReference type="Pfam" id="PF01243">
    <property type="entry name" value="PNPOx_N"/>
    <property type="match status" value="1"/>
</dbReference>
<dbReference type="RefSeq" id="WP_097326349.1">
    <property type="nucleotide sequence ID" value="NZ_OBDY01000022.1"/>
</dbReference>
<feature type="domain" description="Pyridoxamine 5'-phosphate oxidase N-terminal" evidence="2">
    <location>
        <begin position="7"/>
        <end position="130"/>
    </location>
</feature>
<dbReference type="EMBL" id="OBDY01000022">
    <property type="protein sequence ID" value="SNY61351.1"/>
    <property type="molecule type" value="Genomic_DNA"/>
</dbReference>